<evidence type="ECO:0000313" key="4">
    <source>
        <dbReference type="Proteomes" id="UP000229740"/>
    </source>
</evidence>
<dbReference type="Pfam" id="PF00691">
    <property type="entry name" value="OmpA"/>
    <property type="match status" value="1"/>
</dbReference>
<reference evidence="3 4" key="1">
    <citation type="submission" date="2017-10" db="EMBL/GenBank/DDBJ databases">
        <title>Novel microbial diversity and functional potential in the marine mammal oral microbiome.</title>
        <authorList>
            <person name="Dudek N.K."/>
            <person name="Sun C.L."/>
            <person name="Burstein D."/>
            <person name="Kantor R.S."/>
            <person name="Aliaga Goltsman D.S."/>
            <person name="Bik E.M."/>
            <person name="Thomas B.C."/>
            <person name="Banfield J.F."/>
            <person name="Relman D.A."/>
        </authorList>
    </citation>
    <scope>NUCLEOTIDE SEQUENCE [LARGE SCALE GENOMIC DNA]</scope>
    <source>
        <strain evidence="3">DOLZORAL124_49_17</strain>
    </source>
</reference>
<dbReference type="PROSITE" id="PS51123">
    <property type="entry name" value="OMPA_2"/>
    <property type="match status" value="1"/>
</dbReference>
<dbReference type="PANTHER" id="PTHR30329:SF21">
    <property type="entry name" value="LIPOPROTEIN YIAD-RELATED"/>
    <property type="match status" value="1"/>
</dbReference>
<sequence length="374" mass="41752">MSFQAEETPLKENQEMIELDIAGVDDGTIPLAVLAADSHLNPDHRLLTLEKRRARDLSVFPKEGENLTSLPRPNHWSIAWSDLMMTMFVLFFVMFIHQAEQNKKLDKEKIETIAAKALQQPARTIFLREKIEVSDSEKRVPQQKSVAVPIVQREEPPQPVVLSPRGDNPVRHPLKAPSYTAPGSPQRIPGSIGEVVEVIDNQGLEANRQKDATHTFEKVYNEGQDIVKQNQLEDFAAINIATDNTIHLVLSGDLLFPSAQATLTTEAKTNLLLLAEFIARAPYTVHIEGHTDNLPIASSRFPSNWELSLARANSVARFLMREAELDPGQLAISGYSSYRPIASNETVEGRAKNRRVEIILAPARTATRRIKPSL</sequence>
<dbReference type="GO" id="GO:0016020">
    <property type="term" value="C:membrane"/>
    <property type="evidence" value="ECO:0007669"/>
    <property type="project" value="UniProtKB-UniRule"/>
</dbReference>
<dbReference type="InterPro" id="IPR036737">
    <property type="entry name" value="OmpA-like_sf"/>
</dbReference>
<dbReference type="Proteomes" id="UP000229740">
    <property type="component" value="Unassembled WGS sequence"/>
</dbReference>
<dbReference type="Gene3D" id="3.30.1330.60">
    <property type="entry name" value="OmpA-like domain"/>
    <property type="match status" value="1"/>
</dbReference>
<dbReference type="CDD" id="cd07185">
    <property type="entry name" value="OmpA_C-like"/>
    <property type="match status" value="1"/>
</dbReference>
<protein>
    <recommendedName>
        <fullName evidence="2">OmpA-like domain-containing protein</fullName>
    </recommendedName>
</protein>
<accession>A0A2G6EEG5</accession>
<dbReference type="SUPFAM" id="SSF103088">
    <property type="entry name" value="OmpA-like"/>
    <property type="match status" value="1"/>
</dbReference>
<keyword evidence="1" id="KW-0472">Membrane</keyword>
<feature type="domain" description="OmpA-like" evidence="2">
    <location>
        <begin position="243"/>
        <end position="364"/>
    </location>
</feature>
<gene>
    <name evidence="3" type="ORF">CSB45_00230</name>
</gene>
<organism evidence="3 4">
    <name type="scientific">candidate division KSB3 bacterium</name>
    <dbReference type="NCBI Taxonomy" id="2044937"/>
    <lineage>
        <taxon>Bacteria</taxon>
        <taxon>candidate division KSB3</taxon>
    </lineage>
</organism>
<proteinExistence type="predicted"/>
<comment type="caution">
    <text evidence="3">The sequence shown here is derived from an EMBL/GenBank/DDBJ whole genome shotgun (WGS) entry which is preliminary data.</text>
</comment>
<dbReference type="EMBL" id="PDPS01000006">
    <property type="protein sequence ID" value="PID60506.1"/>
    <property type="molecule type" value="Genomic_DNA"/>
</dbReference>
<dbReference type="AlphaFoldDB" id="A0A2G6EEG5"/>
<dbReference type="PANTHER" id="PTHR30329">
    <property type="entry name" value="STATOR ELEMENT OF FLAGELLAR MOTOR COMPLEX"/>
    <property type="match status" value="1"/>
</dbReference>
<evidence type="ECO:0000259" key="2">
    <source>
        <dbReference type="PROSITE" id="PS51123"/>
    </source>
</evidence>
<name>A0A2G6EEG5_9BACT</name>
<dbReference type="InterPro" id="IPR050330">
    <property type="entry name" value="Bact_OuterMem_StrucFunc"/>
</dbReference>
<dbReference type="InterPro" id="IPR006665">
    <property type="entry name" value="OmpA-like"/>
</dbReference>
<evidence type="ECO:0000256" key="1">
    <source>
        <dbReference type="PROSITE-ProRule" id="PRU00473"/>
    </source>
</evidence>
<evidence type="ECO:0000313" key="3">
    <source>
        <dbReference type="EMBL" id="PID60506.1"/>
    </source>
</evidence>